<dbReference type="PANTHER" id="PTHR30008">
    <property type="entry name" value="EXODEOXYRIBONUCLEASE 7 LARGE SUBUNIT"/>
    <property type="match status" value="1"/>
</dbReference>
<evidence type="ECO:0000256" key="2">
    <source>
        <dbReference type="ARBA" id="ARBA00022722"/>
    </source>
</evidence>
<dbReference type="Proteomes" id="UP000198553">
    <property type="component" value="Unassembled WGS sequence"/>
</dbReference>
<dbReference type="GO" id="GO:0003676">
    <property type="term" value="F:nucleic acid binding"/>
    <property type="evidence" value="ECO:0007669"/>
    <property type="project" value="InterPro"/>
</dbReference>
<keyword evidence="4 5" id="KW-0269">Exonuclease</keyword>
<dbReference type="EMBL" id="FOBW01000006">
    <property type="protein sequence ID" value="SEM88572.1"/>
    <property type="molecule type" value="Genomic_DNA"/>
</dbReference>
<gene>
    <name evidence="5" type="primary">xseA</name>
    <name evidence="9" type="ORF">SAMN05192533_106242</name>
</gene>
<dbReference type="InterPro" id="IPR025824">
    <property type="entry name" value="OB-fold_nuc-bd_dom"/>
</dbReference>
<comment type="catalytic activity">
    <reaction evidence="5 6">
        <text>Exonucleolytic cleavage in either 5'- to 3'- or 3'- to 5'-direction to yield nucleoside 5'-phosphates.</text>
        <dbReference type="EC" id="3.1.11.6"/>
    </reaction>
</comment>
<dbReference type="HAMAP" id="MF_00378">
    <property type="entry name" value="Exonuc_7_L"/>
    <property type="match status" value="1"/>
</dbReference>
<evidence type="ECO:0000256" key="6">
    <source>
        <dbReference type="RuleBase" id="RU004355"/>
    </source>
</evidence>
<dbReference type="STRING" id="930146.SAMN05192533_106242"/>
<keyword evidence="2 5" id="KW-0540">Nuclease</keyword>
<dbReference type="NCBIfam" id="TIGR00237">
    <property type="entry name" value="xseA"/>
    <property type="match status" value="1"/>
</dbReference>
<dbReference type="PANTHER" id="PTHR30008:SF0">
    <property type="entry name" value="EXODEOXYRIBONUCLEASE 7 LARGE SUBUNIT"/>
    <property type="match status" value="1"/>
</dbReference>
<dbReference type="GO" id="GO:0005737">
    <property type="term" value="C:cytoplasm"/>
    <property type="evidence" value="ECO:0007669"/>
    <property type="project" value="UniProtKB-SubCell"/>
</dbReference>
<feature type="domain" description="OB-fold nucleic acid binding" evidence="8">
    <location>
        <begin position="21"/>
        <end position="116"/>
    </location>
</feature>
<keyword evidence="10" id="KW-1185">Reference proteome</keyword>
<proteinExistence type="inferred from homology"/>
<evidence type="ECO:0000313" key="10">
    <source>
        <dbReference type="Proteomes" id="UP000198553"/>
    </source>
</evidence>
<evidence type="ECO:0000256" key="4">
    <source>
        <dbReference type="ARBA" id="ARBA00022839"/>
    </source>
</evidence>
<evidence type="ECO:0000259" key="7">
    <source>
        <dbReference type="Pfam" id="PF02601"/>
    </source>
</evidence>
<dbReference type="InterPro" id="IPR003753">
    <property type="entry name" value="Exonuc_VII_L"/>
</dbReference>
<sequence>MQHQPVLSDRQGLLMKEQQHLTVFALTKYIRRKFDADPHLQDVYVKGEISNFKQHSSGHLYFTLKDEKARILAVMFSSYNRSMKFRPENGMKILIKGDITVYESSGQYQIYVKEMQPDGIGDLFLAYEQLKERLDQEGLFSQRYKKELPKHPQTVGVITSPTGAAIRDILTTIKRRYPIANILIFPALVQGEQGAASVVKAIETANNVKEIDVLIVGRGGGSIEELWTFNEEAVARAIFTSTIPIISAVGHETDFTIADFVADMRAPTPTAAAELAVPHIEDLIEKVLTRQARLIRAMKEKVSFQQERYVRLKKSYAFRYPRRLYEQKLEQVDKVTEALVRNAKKLSVMKSDEYLQVTKRLNRQHPQELLKGSQEQHSRLTKALNRSMAEIHSKKQKEFSGVLSTLEALSPLKIMERGYSLSYTEDGHLIKKTSQVKKGDEIRVQLPDGQVNCTVRNVEESEGNGR</sequence>
<dbReference type="GO" id="GO:0008855">
    <property type="term" value="F:exodeoxyribonuclease VII activity"/>
    <property type="evidence" value="ECO:0007669"/>
    <property type="project" value="UniProtKB-UniRule"/>
</dbReference>
<accession>A0A1H8C0P6</accession>
<evidence type="ECO:0000256" key="5">
    <source>
        <dbReference type="HAMAP-Rule" id="MF_00378"/>
    </source>
</evidence>
<evidence type="ECO:0000313" key="9">
    <source>
        <dbReference type="EMBL" id="SEM88572.1"/>
    </source>
</evidence>
<comment type="subunit">
    <text evidence="5">Heterooligomer composed of large and small subunits.</text>
</comment>
<dbReference type="AlphaFoldDB" id="A0A1H8C0P6"/>
<keyword evidence="1 5" id="KW-0963">Cytoplasm</keyword>
<dbReference type="CDD" id="cd04489">
    <property type="entry name" value="ExoVII_LU_OBF"/>
    <property type="match status" value="1"/>
</dbReference>
<keyword evidence="3 5" id="KW-0378">Hydrolase</keyword>
<evidence type="ECO:0000256" key="3">
    <source>
        <dbReference type="ARBA" id="ARBA00022801"/>
    </source>
</evidence>
<protein>
    <recommendedName>
        <fullName evidence="5">Exodeoxyribonuclease 7 large subunit</fullName>
        <ecNumber evidence="5">3.1.11.6</ecNumber>
    </recommendedName>
    <alternativeName>
        <fullName evidence="5">Exodeoxyribonuclease VII large subunit</fullName>
        <shortName evidence="5">Exonuclease VII large subunit</shortName>
    </alternativeName>
</protein>
<organism evidence="9 10">
    <name type="scientific">Mesobacillus persicus</name>
    <dbReference type="NCBI Taxonomy" id="930146"/>
    <lineage>
        <taxon>Bacteria</taxon>
        <taxon>Bacillati</taxon>
        <taxon>Bacillota</taxon>
        <taxon>Bacilli</taxon>
        <taxon>Bacillales</taxon>
        <taxon>Bacillaceae</taxon>
        <taxon>Mesobacillus</taxon>
    </lineage>
</organism>
<dbReference type="GO" id="GO:0009318">
    <property type="term" value="C:exodeoxyribonuclease VII complex"/>
    <property type="evidence" value="ECO:0007669"/>
    <property type="project" value="UniProtKB-UniRule"/>
</dbReference>
<comment type="subcellular location">
    <subcellularLocation>
        <location evidence="5 6">Cytoplasm</location>
    </subcellularLocation>
</comment>
<comment type="function">
    <text evidence="5">Bidirectionally degrades single-stranded DNA into large acid-insoluble oligonucleotides, which are then degraded further into small acid-soluble oligonucleotides.</text>
</comment>
<reference evidence="10" key="1">
    <citation type="submission" date="2016-10" db="EMBL/GenBank/DDBJ databases">
        <authorList>
            <person name="Varghese N."/>
            <person name="Submissions S."/>
        </authorList>
    </citation>
    <scope>NUCLEOTIDE SEQUENCE [LARGE SCALE GENOMIC DNA]</scope>
    <source>
        <strain evidence="10">B48,IBRC-M 10115,DSM 25386,CECT 8001</strain>
    </source>
</reference>
<feature type="domain" description="Exonuclease VII large subunit C-terminal" evidence="7">
    <location>
        <begin position="139"/>
        <end position="454"/>
    </location>
</feature>
<evidence type="ECO:0000256" key="1">
    <source>
        <dbReference type="ARBA" id="ARBA00022490"/>
    </source>
</evidence>
<dbReference type="Pfam" id="PF13742">
    <property type="entry name" value="tRNA_anti_2"/>
    <property type="match status" value="1"/>
</dbReference>
<dbReference type="Pfam" id="PF02601">
    <property type="entry name" value="Exonuc_VII_L"/>
    <property type="match status" value="1"/>
</dbReference>
<dbReference type="EC" id="3.1.11.6" evidence="5"/>
<dbReference type="GO" id="GO:0006308">
    <property type="term" value="P:DNA catabolic process"/>
    <property type="evidence" value="ECO:0007669"/>
    <property type="project" value="UniProtKB-UniRule"/>
</dbReference>
<dbReference type="InterPro" id="IPR020579">
    <property type="entry name" value="Exonuc_VII_lsu_C"/>
</dbReference>
<comment type="similarity">
    <text evidence="5 6">Belongs to the XseA family.</text>
</comment>
<name>A0A1H8C0P6_9BACI</name>
<evidence type="ECO:0000259" key="8">
    <source>
        <dbReference type="Pfam" id="PF13742"/>
    </source>
</evidence>